<proteinExistence type="predicted"/>
<accession>A0A2S9YX87</accession>
<dbReference type="Proteomes" id="UP000238823">
    <property type="component" value="Unassembled WGS sequence"/>
</dbReference>
<dbReference type="Pfam" id="PF11153">
    <property type="entry name" value="DUF2931"/>
    <property type="match status" value="1"/>
</dbReference>
<gene>
    <name evidence="1" type="ORF">ENSA7_04550</name>
</gene>
<dbReference type="InterPro" id="IPR021326">
    <property type="entry name" value="DUF2931"/>
</dbReference>
<dbReference type="OrthoDB" id="6819935at2"/>
<name>A0A2S9YX87_9BACT</name>
<evidence type="ECO:0000313" key="1">
    <source>
        <dbReference type="EMBL" id="PRQ09701.1"/>
    </source>
</evidence>
<dbReference type="EMBL" id="PVNL01000013">
    <property type="protein sequence ID" value="PRQ09701.1"/>
    <property type="molecule type" value="Genomic_DNA"/>
</dbReference>
<dbReference type="RefSeq" id="WP_106087543.1">
    <property type="nucleotide sequence ID" value="NZ_PVNL01000013.1"/>
</dbReference>
<protein>
    <submittedName>
        <fullName evidence="1">Uncharacterized protein</fullName>
    </submittedName>
</protein>
<dbReference type="AlphaFoldDB" id="A0A2S9YX87"/>
<reference evidence="1 2" key="1">
    <citation type="submission" date="2018-03" db="EMBL/GenBank/DDBJ databases">
        <title>Draft Genome Sequences of the Obligatory Marine Myxobacteria Enhygromyxa salina SWB007.</title>
        <authorList>
            <person name="Poehlein A."/>
            <person name="Moghaddam J.A."/>
            <person name="Harms H."/>
            <person name="Alanjari M."/>
            <person name="Koenig G.M."/>
            <person name="Daniel R."/>
            <person name="Schaeberle T.F."/>
        </authorList>
    </citation>
    <scope>NUCLEOTIDE SEQUENCE [LARGE SCALE GENOMIC DNA]</scope>
    <source>
        <strain evidence="1 2">SWB007</strain>
    </source>
</reference>
<sequence length="325" mass="35973">MTTPQLQTFEWLPTECADERYPMQLISGQLTCSGAESVRVPAGKIVNNGWGEIGSRHLVGEPLKPVPEQLSVAWFSYTEDQFFSGTVALPHAELTQLFRAGFKEPVTGEPVGWDKIIVGMGLGGWCSVWLAGSGRVREVVRAQLEPAELEWSKVLDNPDISRSSFIGAKLRSRLTDVELKSHAERGPPVSTWTKYVGRYRWRILVEGVQVPLHMALRSFNGEREVYDFAREPPPDELHTVPKQLQITWLTRGDKRLLTRIGLNEHEVFAAFDKACVAAPDAPEAAAAAILRIELGPRGRVSISVESDAGKIPLTRSIVELRSLAG</sequence>
<organism evidence="1 2">
    <name type="scientific">Enhygromyxa salina</name>
    <dbReference type="NCBI Taxonomy" id="215803"/>
    <lineage>
        <taxon>Bacteria</taxon>
        <taxon>Pseudomonadati</taxon>
        <taxon>Myxococcota</taxon>
        <taxon>Polyangia</taxon>
        <taxon>Nannocystales</taxon>
        <taxon>Nannocystaceae</taxon>
        <taxon>Enhygromyxa</taxon>
    </lineage>
</organism>
<comment type="caution">
    <text evidence="1">The sequence shown here is derived from an EMBL/GenBank/DDBJ whole genome shotgun (WGS) entry which is preliminary data.</text>
</comment>
<evidence type="ECO:0000313" key="2">
    <source>
        <dbReference type="Proteomes" id="UP000238823"/>
    </source>
</evidence>